<name>A0A4Q9BAG2_9BACT</name>
<dbReference type="CDD" id="cd04301">
    <property type="entry name" value="NAT_SF"/>
    <property type="match status" value="1"/>
</dbReference>
<dbReference type="EMBL" id="SEWY01000004">
    <property type="protein sequence ID" value="TBH72031.1"/>
    <property type="molecule type" value="Genomic_DNA"/>
</dbReference>
<keyword evidence="3" id="KW-1185">Reference proteome</keyword>
<dbReference type="Pfam" id="PF13302">
    <property type="entry name" value="Acetyltransf_3"/>
    <property type="match status" value="1"/>
</dbReference>
<dbReference type="GO" id="GO:0016747">
    <property type="term" value="F:acyltransferase activity, transferring groups other than amino-acyl groups"/>
    <property type="evidence" value="ECO:0007669"/>
    <property type="project" value="InterPro"/>
</dbReference>
<accession>A0A4Q9BAG2</accession>
<evidence type="ECO:0000259" key="1">
    <source>
        <dbReference type="PROSITE" id="PS51186"/>
    </source>
</evidence>
<dbReference type="InterPro" id="IPR016181">
    <property type="entry name" value="Acyl_CoA_acyltransferase"/>
</dbReference>
<dbReference type="Proteomes" id="UP000293583">
    <property type="component" value="Unassembled WGS sequence"/>
</dbReference>
<keyword evidence="2" id="KW-0808">Transferase</keyword>
<dbReference type="InterPro" id="IPR051531">
    <property type="entry name" value="N-acetyltransferase"/>
</dbReference>
<dbReference type="PROSITE" id="PS51186">
    <property type="entry name" value="GNAT"/>
    <property type="match status" value="1"/>
</dbReference>
<evidence type="ECO:0000313" key="3">
    <source>
        <dbReference type="Proteomes" id="UP000293583"/>
    </source>
</evidence>
<dbReference type="PANTHER" id="PTHR43792">
    <property type="entry name" value="GNAT FAMILY, PUTATIVE (AFU_ORTHOLOGUE AFUA_3G00765)-RELATED-RELATED"/>
    <property type="match status" value="1"/>
</dbReference>
<reference evidence="2 3" key="1">
    <citation type="submission" date="2019-02" db="EMBL/GenBank/DDBJ databases">
        <title>Genome of a new Bacteroidetes strain.</title>
        <authorList>
            <person name="Pitt A."/>
        </authorList>
    </citation>
    <scope>NUCLEOTIDE SEQUENCE [LARGE SCALE GENOMIC DNA]</scope>
    <source>
        <strain evidence="2 3">103A-SOEBACH</strain>
    </source>
</reference>
<dbReference type="OrthoDB" id="9811523at2"/>
<organism evidence="2 3">
    <name type="scientific">Aquirufa antheringensis</name>
    <dbReference type="NCBI Taxonomy" id="2516559"/>
    <lineage>
        <taxon>Bacteria</taxon>
        <taxon>Pseudomonadati</taxon>
        <taxon>Bacteroidota</taxon>
        <taxon>Cytophagia</taxon>
        <taxon>Cytophagales</taxon>
        <taxon>Flectobacillaceae</taxon>
        <taxon>Aquirufa</taxon>
    </lineage>
</organism>
<protein>
    <submittedName>
        <fullName evidence="2">N-acetyltransferase</fullName>
    </submittedName>
</protein>
<proteinExistence type="predicted"/>
<dbReference type="AlphaFoldDB" id="A0A4Q9BAG2"/>
<gene>
    <name evidence="2" type="ORF">EWU20_09405</name>
</gene>
<dbReference type="SUPFAM" id="SSF55729">
    <property type="entry name" value="Acyl-CoA N-acyltransferases (Nat)"/>
    <property type="match status" value="1"/>
</dbReference>
<dbReference type="RefSeq" id="WP_130923639.1">
    <property type="nucleotide sequence ID" value="NZ_JAANOM010000003.1"/>
</dbReference>
<comment type="caution">
    <text evidence="2">The sequence shown here is derived from an EMBL/GenBank/DDBJ whole genome shotgun (WGS) entry which is preliminary data.</text>
</comment>
<dbReference type="InterPro" id="IPR000182">
    <property type="entry name" value="GNAT_dom"/>
</dbReference>
<feature type="domain" description="N-acetyltransferase" evidence="1">
    <location>
        <begin position="35"/>
        <end position="183"/>
    </location>
</feature>
<sequence length="183" mass="21243">MTFSIQTSRLTLIPLTNQHLQVWHQLGRKDLEKTLDLQPNRWEMELFYEQETQQALRDYWIPQTSKFPLDYYWYTNWEIILSATSCSVGGIGFAGLPDDQGSTEIGYALDQKYRGQGIATEAVKALSEWAFQDAGLQIIRAETPVDNAASQRVLEKNRFQKTGEKTLALENPMQVFTWERLRY</sequence>
<evidence type="ECO:0000313" key="2">
    <source>
        <dbReference type="EMBL" id="TBH72031.1"/>
    </source>
</evidence>
<dbReference type="Gene3D" id="3.40.630.30">
    <property type="match status" value="1"/>
</dbReference>
<dbReference type="PANTHER" id="PTHR43792:SF13">
    <property type="entry name" value="ACETYLTRANSFERASE"/>
    <property type="match status" value="1"/>
</dbReference>